<dbReference type="Pfam" id="PF03129">
    <property type="entry name" value="HGTP_anticodon"/>
    <property type="match status" value="1"/>
</dbReference>
<dbReference type="PANTHER" id="PTHR11451">
    <property type="entry name" value="THREONINE-TRNA LIGASE"/>
    <property type="match status" value="1"/>
</dbReference>
<dbReference type="PANTHER" id="PTHR11451:SF44">
    <property type="entry name" value="THREONINE--TRNA LIGASE, CHLOROPLASTIC_MITOCHONDRIAL 2"/>
    <property type="match status" value="1"/>
</dbReference>
<dbReference type="Pfam" id="PF00587">
    <property type="entry name" value="tRNA-synt_2b"/>
    <property type="match status" value="1"/>
</dbReference>
<comment type="catalytic activity">
    <reaction evidence="12 13">
        <text>tRNA(Thr) + L-threonine + ATP = L-threonyl-tRNA(Thr) + AMP + diphosphate + H(+)</text>
        <dbReference type="Rhea" id="RHEA:24624"/>
        <dbReference type="Rhea" id="RHEA-COMP:9670"/>
        <dbReference type="Rhea" id="RHEA-COMP:9704"/>
        <dbReference type="ChEBI" id="CHEBI:15378"/>
        <dbReference type="ChEBI" id="CHEBI:30616"/>
        <dbReference type="ChEBI" id="CHEBI:33019"/>
        <dbReference type="ChEBI" id="CHEBI:57926"/>
        <dbReference type="ChEBI" id="CHEBI:78442"/>
        <dbReference type="ChEBI" id="CHEBI:78534"/>
        <dbReference type="ChEBI" id="CHEBI:456215"/>
        <dbReference type="EC" id="6.1.1.3"/>
    </reaction>
</comment>
<protein>
    <recommendedName>
        <fullName evidence="13">Threonine--tRNA ligase</fullName>
        <ecNumber evidence="13">6.1.1.3</ecNumber>
    </recommendedName>
    <alternativeName>
        <fullName evidence="13">Threonyl-tRNA synthetase</fullName>
        <shortName evidence="13">ThrRS</shortName>
    </alternativeName>
</protein>
<keyword evidence="3 13" id="KW-0820">tRNA-binding</keyword>
<organism evidence="17 18">
    <name type="scientific">Limnoglobus roseus</name>
    <dbReference type="NCBI Taxonomy" id="2598579"/>
    <lineage>
        <taxon>Bacteria</taxon>
        <taxon>Pseudomonadati</taxon>
        <taxon>Planctomycetota</taxon>
        <taxon>Planctomycetia</taxon>
        <taxon>Gemmatales</taxon>
        <taxon>Gemmataceae</taxon>
        <taxon>Limnoglobus</taxon>
    </lineage>
</organism>
<comment type="caution">
    <text evidence="13">Lacks conserved residue(s) required for the propagation of feature annotation.</text>
</comment>
<keyword evidence="8 13" id="KW-0067">ATP-binding</keyword>
<dbReference type="InterPro" id="IPR004154">
    <property type="entry name" value="Anticodon-bd"/>
</dbReference>
<dbReference type="InterPro" id="IPR045864">
    <property type="entry name" value="aa-tRNA-synth_II/BPL/LPL"/>
</dbReference>
<evidence type="ECO:0000256" key="4">
    <source>
        <dbReference type="ARBA" id="ARBA00022598"/>
    </source>
</evidence>
<dbReference type="CDD" id="cd01667">
    <property type="entry name" value="TGS_ThrRS"/>
    <property type="match status" value="1"/>
</dbReference>
<feature type="domain" description="TGS" evidence="16">
    <location>
        <begin position="1"/>
        <end position="61"/>
    </location>
</feature>
<evidence type="ECO:0000256" key="14">
    <source>
        <dbReference type="SAM" id="MobiDB-lite"/>
    </source>
</evidence>
<dbReference type="PRINTS" id="PR01047">
    <property type="entry name" value="TRNASYNTHTHR"/>
</dbReference>
<dbReference type="GO" id="GO:0000049">
    <property type="term" value="F:tRNA binding"/>
    <property type="evidence" value="ECO:0007669"/>
    <property type="project" value="UniProtKB-KW"/>
</dbReference>
<keyword evidence="11 13" id="KW-0030">Aminoacyl-tRNA synthetase</keyword>
<feature type="binding site" evidence="13">
    <location>
        <position position="421"/>
    </location>
    <ligand>
        <name>Zn(2+)</name>
        <dbReference type="ChEBI" id="CHEBI:29105"/>
        <note>catalytic</note>
    </ligand>
</feature>
<dbReference type="Pfam" id="PF07973">
    <property type="entry name" value="tRNA_SAD"/>
    <property type="match status" value="1"/>
</dbReference>
<dbReference type="HAMAP" id="MF_00184">
    <property type="entry name" value="Thr_tRNA_synth"/>
    <property type="match status" value="1"/>
</dbReference>
<evidence type="ECO:0000313" key="17">
    <source>
        <dbReference type="EMBL" id="QEL20829.1"/>
    </source>
</evidence>
<evidence type="ECO:0000256" key="6">
    <source>
        <dbReference type="ARBA" id="ARBA00022741"/>
    </source>
</evidence>
<dbReference type="FunFam" id="3.30.980.10:FF:000005">
    <property type="entry name" value="Threonyl-tRNA synthetase, mitochondrial"/>
    <property type="match status" value="1"/>
</dbReference>
<keyword evidence="7 13" id="KW-0862">Zinc</keyword>
<dbReference type="InterPro" id="IPR033728">
    <property type="entry name" value="ThrRS_core"/>
</dbReference>
<dbReference type="PROSITE" id="PS50862">
    <property type="entry name" value="AA_TRNA_LIGASE_II"/>
    <property type="match status" value="1"/>
</dbReference>
<evidence type="ECO:0000256" key="9">
    <source>
        <dbReference type="ARBA" id="ARBA00022884"/>
    </source>
</evidence>
<dbReference type="EMBL" id="CP042425">
    <property type="protein sequence ID" value="QEL20829.1"/>
    <property type="molecule type" value="Genomic_DNA"/>
</dbReference>
<evidence type="ECO:0000256" key="10">
    <source>
        <dbReference type="ARBA" id="ARBA00022917"/>
    </source>
</evidence>
<evidence type="ECO:0000256" key="2">
    <source>
        <dbReference type="ARBA" id="ARBA00022490"/>
    </source>
</evidence>
<evidence type="ECO:0000259" key="15">
    <source>
        <dbReference type="PROSITE" id="PS50862"/>
    </source>
</evidence>
<proteinExistence type="inferred from homology"/>
<reference evidence="18" key="1">
    <citation type="submission" date="2019-08" db="EMBL/GenBank/DDBJ databases">
        <title>Limnoglobus roseus gen. nov., sp. nov., a novel freshwater planctomycete with a giant genome from the family Gemmataceae.</title>
        <authorList>
            <person name="Kulichevskaya I.S."/>
            <person name="Naumoff D.G."/>
            <person name="Miroshnikov K."/>
            <person name="Ivanova A."/>
            <person name="Philippov D.A."/>
            <person name="Hakobyan A."/>
            <person name="Rijpstra I.C."/>
            <person name="Sinninghe Damste J.S."/>
            <person name="Liesack W."/>
            <person name="Dedysh S.N."/>
        </authorList>
    </citation>
    <scope>NUCLEOTIDE SEQUENCE [LARGE SCALE GENOMIC DNA]</scope>
    <source>
        <strain evidence="18">PX52</strain>
    </source>
</reference>
<dbReference type="InterPro" id="IPR036621">
    <property type="entry name" value="Anticodon-bd_dom_sf"/>
</dbReference>
<evidence type="ECO:0000256" key="13">
    <source>
        <dbReference type="HAMAP-Rule" id="MF_00184"/>
    </source>
</evidence>
<evidence type="ECO:0000256" key="7">
    <source>
        <dbReference type="ARBA" id="ARBA00022833"/>
    </source>
</evidence>
<keyword evidence="5 13" id="KW-0479">Metal-binding</keyword>
<dbReference type="Gene3D" id="3.30.930.10">
    <property type="entry name" value="Bira Bifunctional Protein, Domain 2"/>
    <property type="match status" value="1"/>
</dbReference>
<comment type="similarity">
    <text evidence="1 13">Belongs to the class-II aminoacyl-tRNA synthetase family.</text>
</comment>
<evidence type="ECO:0000256" key="1">
    <source>
        <dbReference type="ARBA" id="ARBA00008226"/>
    </source>
</evidence>
<dbReference type="Pfam" id="PF02824">
    <property type="entry name" value="TGS"/>
    <property type="match status" value="1"/>
</dbReference>
<dbReference type="CDD" id="cd00860">
    <property type="entry name" value="ThrRS_anticodon"/>
    <property type="match status" value="1"/>
</dbReference>
<name>A0A5C1AN37_9BACT</name>
<dbReference type="GO" id="GO:0005524">
    <property type="term" value="F:ATP binding"/>
    <property type="evidence" value="ECO:0007669"/>
    <property type="project" value="UniProtKB-UniRule"/>
</dbReference>
<accession>A0A5C1AN37</accession>
<keyword evidence="2 13" id="KW-0963">Cytoplasm</keyword>
<dbReference type="SUPFAM" id="SSF52954">
    <property type="entry name" value="Class II aaRS ABD-related"/>
    <property type="match status" value="1"/>
</dbReference>
<dbReference type="InterPro" id="IPR012675">
    <property type="entry name" value="Beta-grasp_dom_sf"/>
</dbReference>
<dbReference type="InterPro" id="IPR018163">
    <property type="entry name" value="Thr/Ala-tRNA-synth_IIc_edit"/>
</dbReference>
<dbReference type="EC" id="6.1.1.3" evidence="13"/>
<dbReference type="SUPFAM" id="SSF55681">
    <property type="entry name" value="Class II aaRS and biotin synthetases"/>
    <property type="match status" value="1"/>
</dbReference>
<dbReference type="SUPFAM" id="SSF55186">
    <property type="entry name" value="ThrRS/AlaRS common domain"/>
    <property type="match status" value="1"/>
</dbReference>
<evidence type="ECO:0000256" key="3">
    <source>
        <dbReference type="ARBA" id="ARBA00022555"/>
    </source>
</evidence>
<evidence type="ECO:0000256" key="12">
    <source>
        <dbReference type="ARBA" id="ARBA00049515"/>
    </source>
</evidence>
<evidence type="ECO:0000256" key="5">
    <source>
        <dbReference type="ARBA" id="ARBA00022723"/>
    </source>
</evidence>
<keyword evidence="18" id="KW-1185">Reference proteome</keyword>
<sequence length="749" mass="84146">MLSLKLPDGSVRQVPPGTRPRDVAESIGKRLAQAAVAAKVDGKIVDLDRELTADSDFALLTDKDKESLDVLRHSAAHIMARAVMRLFPGTELAFGPTTDNGFYYDIHSPTPIREDDFAKIEEEMAKIVKAAEPFERFEKSVPEGRQLIGDLKQKLKVEHIDENLGKSHDNVSFYRQGEFIDLCRGPHIPHAGKVGAFKLLSIAGAYWKNDAKREQLQRLYGTAFFDKKELAAYLTQVEEAKKRDHRVLGRQLKLFTISQVAGQGMILWMPKGATVRGLLESFIKDELVKRGYSPVYTPHIGNLNLYRTSGHFPYYADAQFPPMYFNPTVQTVDTWYTLLEKKLLTDDQEKAFLGTIQAVSEGKSPTDPDQEFPRFTVGEMKLDARALWLEYQEAKDRDAKLKVLKDWMSGQEGYLLKPMNCPHHIQIYKASPHSYRDLPIRLAEFGTVYRFEQSGELGGMTRVRGFTQDDAHLFLTPEQVEPQLRSEIELVLLVLKTLGLNDYRVRVSVRDPASDKYVGEAELWEKAEATLKAVVETVPGLNSSIGVGEAAFYGPKIDFIVKDCIGREWQLGTVQLDYNLPRRFDLEYTGPDNKPHRPVMIHRAPFGSLERFCGILIENFAGAFPLWLAPEQVRVLTISEKSEAYGRDIEAKLKAAGFRVDTDYRSEKIGAKVREASLEKVPYMIVVGEKDAAAGTVALRDRVADKETRDLKLDAVIAQLQDEVAKKTIRTISTATADLTGGGTAKFEG</sequence>
<dbReference type="Gene3D" id="3.10.20.30">
    <property type="match status" value="1"/>
</dbReference>
<dbReference type="InterPro" id="IPR004095">
    <property type="entry name" value="TGS"/>
</dbReference>
<comment type="subunit">
    <text evidence="13">Homodimer.</text>
</comment>
<evidence type="ECO:0000256" key="11">
    <source>
        <dbReference type="ARBA" id="ARBA00023146"/>
    </source>
</evidence>
<keyword evidence="4 13" id="KW-0436">Ligase</keyword>
<dbReference type="Gene3D" id="3.30.54.20">
    <property type="match status" value="1"/>
</dbReference>
<dbReference type="InterPro" id="IPR002320">
    <property type="entry name" value="Thr-tRNA-ligase_IIa"/>
</dbReference>
<dbReference type="SMART" id="SM00863">
    <property type="entry name" value="tRNA_SAD"/>
    <property type="match status" value="1"/>
</dbReference>
<dbReference type="FunFam" id="3.40.50.800:FF:000001">
    <property type="entry name" value="Threonine--tRNA ligase"/>
    <property type="match status" value="1"/>
</dbReference>
<dbReference type="SUPFAM" id="SSF81271">
    <property type="entry name" value="TGS-like"/>
    <property type="match status" value="1"/>
</dbReference>
<dbReference type="InterPro" id="IPR012676">
    <property type="entry name" value="TGS-like"/>
</dbReference>
<feature type="binding site" evidence="13">
    <location>
        <position position="472"/>
    </location>
    <ligand>
        <name>Zn(2+)</name>
        <dbReference type="ChEBI" id="CHEBI:29105"/>
        <note>catalytic</note>
    </ligand>
</feature>
<feature type="domain" description="Aminoacyl-transfer RNA synthetases class-II family profile" evidence="15">
    <location>
        <begin position="244"/>
        <end position="625"/>
    </location>
</feature>
<dbReference type="InterPro" id="IPR006195">
    <property type="entry name" value="aa-tRNA-synth_II"/>
</dbReference>
<comment type="subcellular location">
    <subcellularLocation>
        <location evidence="13">Cytoplasm</location>
    </subcellularLocation>
</comment>
<keyword evidence="6 13" id="KW-0547">Nucleotide-binding</keyword>
<dbReference type="GO" id="GO:0046872">
    <property type="term" value="F:metal ion binding"/>
    <property type="evidence" value="ECO:0007669"/>
    <property type="project" value="UniProtKB-KW"/>
</dbReference>
<dbReference type="InterPro" id="IPR012947">
    <property type="entry name" value="tRNA_SAD"/>
</dbReference>
<keyword evidence="9 13" id="KW-0694">RNA-binding</keyword>
<dbReference type="RefSeq" id="WP_149115083.1">
    <property type="nucleotide sequence ID" value="NZ_CP042425.1"/>
</dbReference>
<dbReference type="InterPro" id="IPR047246">
    <property type="entry name" value="ThrRS_anticodon"/>
</dbReference>
<dbReference type="KEGG" id="lrs:PX52LOC_07949"/>
<keyword evidence="10 13" id="KW-0648">Protein biosynthesis</keyword>
<dbReference type="NCBIfam" id="TIGR00418">
    <property type="entry name" value="thrS"/>
    <property type="match status" value="1"/>
</dbReference>
<evidence type="ECO:0000313" key="18">
    <source>
        <dbReference type="Proteomes" id="UP000324974"/>
    </source>
</evidence>
<gene>
    <name evidence="13" type="primary">thrS</name>
    <name evidence="17" type="ORF">PX52LOC_07949</name>
</gene>
<dbReference type="OrthoDB" id="9802304at2"/>
<dbReference type="GO" id="GO:0004829">
    <property type="term" value="F:threonine-tRNA ligase activity"/>
    <property type="evidence" value="ECO:0007669"/>
    <property type="project" value="UniProtKB-UniRule"/>
</dbReference>
<dbReference type="Gene3D" id="3.40.50.800">
    <property type="entry name" value="Anticodon-binding domain"/>
    <property type="match status" value="1"/>
</dbReference>
<dbReference type="FunFam" id="3.30.930.10:FF:000002">
    <property type="entry name" value="Threonine--tRNA ligase"/>
    <property type="match status" value="1"/>
</dbReference>
<dbReference type="PROSITE" id="PS51880">
    <property type="entry name" value="TGS"/>
    <property type="match status" value="1"/>
</dbReference>
<dbReference type="Proteomes" id="UP000324974">
    <property type="component" value="Chromosome"/>
</dbReference>
<evidence type="ECO:0000256" key="8">
    <source>
        <dbReference type="ARBA" id="ARBA00022840"/>
    </source>
</evidence>
<dbReference type="GO" id="GO:0005737">
    <property type="term" value="C:cytoplasm"/>
    <property type="evidence" value="ECO:0007669"/>
    <property type="project" value="UniProtKB-SubCell"/>
</dbReference>
<dbReference type="AlphaFoldDB" id="A0A5C1AN37"/>
<comment type="cofactor">
    <cofactor evidence="13">
        <name>Zn(2+)</name>
        <dbReference type="ChEBI" id="CHEBI:29105"/>
    </cofactor>
    <text evidence="13">Binds 1 zinc ion per subunit.</text>
</comment>
<dbReference type="InterPro" id="IPR002314">
    <property type="entry name" value="aa-tRNA-synt_IIb"/>
</dbReference>
<dbReference type="Gene3D" id="3.30.980.10">
    <property type="entry name" value="Threonyl-trna Synthetase, Chain A, domain 2"/>
    <property type="match status" value="1"/>
</dbReference>
<feature type="binding site" evidence="13">
    <location>
        <position position="602"/>
    </location>
    <ligand>
        <name>Zn(2+)</name>
        <dbReference type="ChEBI" id="CHEBI:29105"/>
        <note>catalytic</note>
    </ligand>
</feature>
<feature type="region of interest" description="Disordered" evidence="14">
    <location>
        <begin position="1"/>
        <end position="22"/>
    </location>
</feature>
<evidence type="ECO:0000259" key="16">
    <source>
        <dbReference type="PROSITE" id="PS51880"/>
    </source>
</evidence>
<dbReference type="CDD" id="cd00771">
    <property type="entry name" value="ThrRS_core"/>
    <property type="match status" value="1"/>
</dbReference>
<dbReference type="GO" id="GO:0006435">
    <property type="term" value="P:threonyl-tRNA aminoacylation"/>
    <property type="evidence" value="ECO:0007669"/>
    <property type="project" value="UniProtKB-UniRule"/>
</dbReference>